<feature type="domain" description="Amidohydrolase-related" evidence="1">
    <location>
        <begin position="65"/>
        <end position="426"/>
    </location>
</feature>
<dbReference type="Proteomes" id="UP000229239">
    <property type="component" value="Unassembled WGS sequence"/>
</dbReference>
<dbReference type="RefSeq" id="WP_100494078.1">
    <property type="nucleotide sequence ID" value="NZ_PEBJ01000002.1"/>
</dbReference>
<dbReference type="CDD" id="cd01299">
    <property type="entry name" value="Met_dep_hydrolase_A"/>
    <property type="match status" value="1"/>
</dbReference>
<dbReference type="SUPFAM" id="SSF51556">
    <property type="entry name" value="Metallo-dependent hydrolases"/>
    <property type="match status" value="1"/>
</dbReference>
<dbReference type="AlphaFoldDB" id="A0A2M9HKI5"/>
<dbReference type="Gene3D" id="3.40.50.10910">
    <property type="entry name" value="Amidohydrolase"/>
    <property type="match status" value="1"/>
</dbReference>
<evidence type="ECO:0000313" key="3">
    <source>
        <dbReference type="Proteomes" id="UP000229239"/>
    </source>
</evidence>
<reference evidence="3" key="1">
    <citation type="submission" date="2017-10" db="EMBL/GenBank/DDBJ databases">
        <title>Draft genome sequences of strains TRE 1, TRE 9, TRE H and TRI 7, isolated from tamarins, belonging to four potential novel Bifidobacterium species.</title>
        <authorList>
            <person name="Mattarelli P."/>
            <person name="Modesto M."/>
            <person name="Puglisi E."/>
            <person name="Morelli L."/>
            <person name="Bonetti A."/>
            <person name="Spezio C."/>
            <person name="Sandri C."/>
        </authorList>
    </citation>
    <scope>NUCLEOTIDE SEQUENCE [LARGE SCALE GENOMIC DNA]</scope>
    <source>
        <strain evidence="3">TREH</strain>
    </source>
</reference>
<dbReference type="InterPro" id="IPR051781">
    <property type="entry name" value="Metallo-dep_Hydrolase"/>
</dbReference>
<dbReference type="InterPro" id="IPR032466">
    <property type="entry name" value="Metal_Hydrolase"/>
</dbReference>
<dbReference type="SUPFAM" id="SSF51338">
    <property type="entry name" value="Composite domain of metallo-dependent hydrolases"/>
    <property type="match status" value="1"/>
</dbReference>
<dbReference type="Gene3D" id="2.30.40.10">
    <property type="entry name" value="Urease, subunit C, domain 1"/>
    <property type="match status" value="1"/>
</dbReference>
<dbReference type="EMBL" id="PEBJ01000002">
    <property type="protein sequence ID" value="PJM77318.1"/>
    <property type="molecule type" value="Genomic_DNA"/>
</dbReference>
<sequence>MSRYQSVIEPFALAHVRVVAGDESGTVRNNMTVLVNAAGRIEQVAPSTETSIPEEYHYLDGTGKTVMPGLINAHTHLFAQGKPLNPKLATPQGQRLVARFVHSALGKPYMASTVAQNAKTLLESGVTTIRTLGDVGYEVVDLRERIAAGETAGPRILASGPLMAIPEGHGAPLIALTSSTPEEARACALRNIEHGANAIKIAATGGVTDAQKIGEAGSPQMSVEQMRAICEVAHENGIIVGAHAQSAEGVRRALEAGVDTIEHGSVLDDELIALFRHNPNSLRGYSALVPTLSAGLPLTMIDQKVTGITDIQLENSKTVVEGMVTGARQAHEAGLMVGVGTDTGMTFVPQYATWRELVLLTRFAGFTPAQAVHAATQVNAQVLGVDDVTGSLEVGKAADLLVLNTNPLQDLHALEHPALVVAAGRPVFRPSVERFQQIDQMLDRVYE</sequence>
<keyword evidence="3" id="KW-1185">Reference proteome</keyword>
<dbReference type="GO" id="GO:0016810">
    <property type="term" value="F:hydrolase activity, acting on carbon-nitrogen (but not peptide) bonds"/>
    <property type="evidence" value="ECO:0007669"/>
    <property type="project" value="InterPro"/>
</dbReference>
<organism evidence="2 3">
    <name type="scientific">Bifidobacterium felsineum</name>
    <dbReference type="NCBI Taxonomy" id="2045440"/>
    <lineage>
        <taxon>Bacteria</taxon>
        <taxon>Bacillati</taxon>
        <taxon>Actinomycetota</taxon>
        <taxon>Actinomycetes</taxon>
        <taxon>Bifidobacteriales</taxon>
        <taxon>Bifidobacteriaceae</taxon>
        <taxon>Bifidobacterium</taxon>
    </lineage>
</organism>
<evidence type="ECO:0000259" key="1">
    <source>
        <dbReference type="Pfam" id="PF01979"/>
    </source>
</evidence>
<dbReference type="InterPro" id="IPR006680">
    <property type="entry name" value="Amidohydro-rel"/>
</dbReference>
<dbReference type="PANTHER" id="PTHR43135">
    <property type="entry name" value="ALPHA-D-RIBOSE 1-METHYLPHOSPHONATE 5-TRIPHOSPHATE DIPHOSPHATASE"/>
    <property type="match status" value="1"/>
</dbReference>
<dbReference type="PANTHER" id="PTHR43135:SF3">
    <property type="entry name" value="ALPHA-D-RIBOSE 1-METHYLPHOSPHONATE 5-TRIPHOSPHATE DIPHOSPHATASE"/>
    <property type="match status" value="1"/>
</dbReference>
<dbReference type="Gene3D" id="3.30.110.90">
    <property type="entry name" value="Amidohydrolase"/>
    <property type="match status" value="1"/>
</dbReference>
<dbReference type="OrthoDB" id="3514520at2"/>
<gene>
    <name evidence="2" type="ORF">CSQ86_05400</name>
</gene>
<dbReference type="Gene3D" id="1.20.58.520">
    <property type="entry name" value="Amidohydrolase"/>
    <property type="match status" value="1"/>
</dbReference>
<dbReference type="InterPro" id="IPR011059">
    <property type="entry name" value="Metal-dep_hydrolase_composite"/>
</dbReference>
<proteinExistence type="predicted"/>
<comment type="caution">
    <text evidence="2">The sequence shown here is derived from an EMBL/GenBank/DDBJ whole genome shotgun (WGS) entry which is preliminary data.</text>
</comment>
<accession>A0A2M9HKI5</accession>
<dbReference type="InterPro" id="IPR057744">
    <property type="entry name" value="OTAase-like"/>
</dbReference>
<evidence type="ECO:0000313" key="2">
    <source>
        <dbReference type="EMBL" id="PJM77318.1"/>
    </source>
</evidence>
<protein>
    <submittedName>
        <fullName evidence="2">Imidazolonepropionase</fullName>
    </submittedName>
</protein>
<dbReference type="Pfam" id="PF01979">
    <property type="entry name" value="Amidohydro_1"/>
    <property type="match status" value="1"/>
</dbReference>
<name>A0A2M9HKI5_9BIFI</name>